<dbReference type="EMBL" id="JAUUTY010000002">
    <property type="protein sequence ID" value="KAK1685610.1"/>
    <property type="molecule type" value="Genomic_DNA"/>
</dbReference>
<feature type="region of interest" description="Disordered" evidence="1">
    <location>
        <begin position="118"/>
        <end position="167"/>
    </location>
</feature>
<feature type="compositionally biased region" description="Low complexity" evidence="1">
    <location>
        <begin position="143"/>
        <end position="167"/>
    </location>
</feature>
<dbReference type="Pfam" id="PF00786">
    <property type="entry name" value="PBD"/>
    <property type="match status" value="1"/>
</dbReference>
<dbReference type="PROSITE" id="PS50108">
    <property type="entry name" value="CRIB"/>
    <property type="match status" value="1"/>
</dbReference>
<dbReference type="InterPro" id="IPR036936">
    <property type="entry name" value="CRIB_dom_sf"/>
</dbReference>
<dbReference type="AlphaFoldDB" id="A0AAD8VAU8"/>
<evidence type="ECO:0000256" key="1">
    <source>
        <dbReference type="SAM" id="MobiDB-lite"/>
    </source>
</evidence>
<comment type="caution">
    <text evidence="3">The sequence shown here is derived from an EMBL/GenBank/DDBJ whole genome shotgun (WGS) entry which is preliminary data.</text>
</comment>
<keyword evidence="5" id="KW-1185">Reference proteome</keyword>
<dbReference type="PANTHER" id="PTHR47846">
    <property type="entry name" value="OS06G0681300 PROTEIN-RELATED"/>
    <property type="match status" value="1"/>
</dbReference>
<gene>
    <name evidence="3" type="ORF">QYE76_000071</name>
    <name evidence="4" type="ORF">QYE76_046458</name>
</gene>
<evidence type="ECO:0000313" key="4">
    <source>
        <dbReference type="EMBL" id="KAK1685610.1"/>
    </source>
</evidence>
<feature type="domain" description="CRIB" evidence="2">
    <location>
        <begin position="35"/>
        <end position="48"/>
    </location>
</feature>
<sequence length="167" mass="17629">MRWDPMASSYKMKGIFKSFKIISHIFAAKEQEMEIGCPTDVKHVAHIGWNTSTGTLTGNAPASWINSIGGSSDFGSLGNLAPSAGTSWASQDFEPRGVSPLGIASEMTRQQDAAAALTCGPDLPRPPKKTRRGRKRTATDSLATSSMPKDSSMSASAADTASTSDTM</sequence>
<dbReference type="InterPro" id="IPR000095">
    <property type="entry name" value="CRIB_dom"/>
</dbReference>
<reference evidence="3" key="1">
    <citation type="submission" date="2023-07" db="EMBL/GenBank/DDBJ databases">
        <title>A chromosome-level genome assembly of Lolium multiflorum.</title>
        <authorList>
            <person name="Chen Y."/>
            <person name="Copetti D."/>
            <person name="Kolliker R."/>
            <person name="Studer B."/>
        </authorList>
    </citation>
    <scope>NUCLEOTIDE SEQUENCE</scope>
    <source>
        <strain evidence="3">02402/16</strain>
        <tissue evidence="3">Leaf</tissue>
    </source>
</reference>
<dbReference type="Gene3D" id="3.90.810.10">
    <property type="entry name" value="CRIB domain"/>
    <property type="match status" value="1"/>
</dbReference>
<feature type="compositionally biased region" description="Basic residues" evidence="1">
    <location>
        <begin position="126"/>
        <end position="136"/>
    </location>
</feature>
<evidence type="ECO:0000313" key="5">
    <source>
        <dbReference type="Proteomes" id="UP001231189"/>
    </source>
</evidence>
<protein>
    <recommendedName>
        <fullName evidence="2">CRIB domain-containing protein</fullName>
    </recommendedName>
</protein>
<dbReference type="EMBL" id="JAUUTY010000610">
    <property type="protein sequence ID" value="KAK1598488.1"/>
    <property type="molecule type" value="Genomic_DNA"/>
</dbReference>
<accession>A0AAD8VAU8</accession>
<evidence type="ECO:0000259" key="2">
    <source>
        <dbReference type="PROSITE" id="PS50108"/>
    </source>
</evidence>
<dbReference type="Proteomes" id="UP001231189">
    <property type="component" value="Unassembled WGS sequence"/>
</dbReference>
<name>A0AAD8VAU8_LOLMU</name>
<evidence type="ECO:0000313" key="3">
    <source>
        <dbReference type="EMBL" id="KAK1598488.1"/>
    </source>
</evidence>
<proteinExistence type="predicted"/>
<dbReference type="PANTHER" id="PTHR47846:SF5">
    <property type="entry name" value="CRIB DOMAIN-CONTAINING PROTEIN"/>
    <property type="match status" value="1"/>
</dbReference>
<dbReference type="SMART" id="SM00285">
    <property type="entry name" value="PBD"/>
    <property type="match status" value="1"/>
</dbReference>
<organism evidence="3 5">
    <name type="scientific">Lolium multiflorum</name>
    <name type="common">Italian ryegrass</name>
    <name type="synonym">Lolium perenne subsp. multiflorum</name>
    <dbReference type="NCBI Taxonomy" id="4521"/>
    <lineage>
        <taxon>Eukaryota</taxon>
        <taxon>Viridiplantae</taxon>
        <taxon>Streptophyta</taxon>
        <taxon>Embryophyta</taxon>
        <taxon>Tracheophyta</taxon>
        <taxon>Spermatophyta</taxon>
        <taxon>Magnoliopsida</taxon>
        <taxon>Liliopsida</taxon>
        <taxon>Poales</taxon>
        <taxon>Poaceae</taxon>
        <taxon>BOP clade</taxon>
        <taxon>Pooideae</taxon>
        <taxon>Poodae</taxon>
        <taxon>Poeae</taxon>
        <taxon>Poeae Chloroplast Group 2 (Poeae type)</taxon>
        <taxon>Loliodinae</taxon>
        <taxon>Loliinae</taxon>
        <taxon>Lolium</taxon>
    </lineage>
</organism>